<dbReference type="InterPro" id="IPR042174">
    <property type="entry name" value="RecF_2"/>
</dbReference>
<evidence type="ECO:0000256" key="6">
    <source>
        <dbReference type="ARBA" id="ARBA00022741"/>
    </source>
</evidence>
<evidence type="ECO:0000256" key="5">
    <source>
        <dbReference type="ARBA" id="ARBA00022705"/>
    </source>
</evidence>
<evidence type="ECO:0000256" key="10">
    <source>
        <dbReference type="ARBA" id="ARBA00023204"/>
    </source>
</evidence>
<dbReference type="GO" id="GO:0006302">
    <property type="term" value="P:double-strand break repair"/>
    <property type="evidence" value="ECO:0007669"/>
    <property type="project" value="TreeGrafter"/>
</dbReference>
<dbReference type="STRING" id="1120996.SAMN02746066_01934"/>
<evidence type="ECO:0000256" key="4">
    <source>
        <dbReference type="ARBA" id="ARBA00022490"/>
    </source>
</evidence>
<protein>
    <recommendedName>
        <fullName evidence="3 12">DNA replication and repair protein RecF</fullName>
    </recommendedName>
</protein>
<feature type="domain" description="RecF/RecN/SMC N-terminal" evidence="14">
    <location>
        <begin position="2"/>
        <end position="332"/>
    </location>
</feature>
<evidence type="ECO:0000256" key="8">
    <source>
        <dbReference type="ARBA" id="ARBA00022840"/>
    </source>
</evidence>
<proteinExistence type="inferred from homology"/>
<feature type="binding site" evidence="12">
    <location>
        <begin position="30"/>
        <end position="37"/>
    </location>
    <ligand>
        <name>ATP</name>
        <dbReference type="ChEBI" id="CHEBI:30616"/>
    </ligand>
</feature>
<dbReference type="PANTHER" id="PTHR32182:SF0">
    <property type="entry name" value="DNA REPLICATION AND REPAIR PROTEIN RECF"/>
    <property type="match status" value="1"/>
</dbReference>
<dbReference type="InterPro" id="IPR018078">
    <property type="entry name" value="DNA-binding_RecF_CS"/>
</dbReference>
<dbReference type="GO" id="GO:0006260">
    <property type="term" value="P:DNA replication"/>
    <property type="evidence" value="ECO:0007669"/>
    <property type="project" value="UniProtKB-UniRule"/>
</dbReference>
<keyword evidence="5 12" id="KW-0235">DNA replication</keyword>
<keyword evidence="8 12" id="KW-0067">ATP-binding</keyword>
<dbReference type="SUPFAM" id="SSF52540">
    <property type="entry name" value="P-loop containing nucleoside triphosphate hydrolases"/>
    <property type="match status" value="1"/>
</dbReference>
<dbReference type="Pfam" id="PF02463">
    <property type="entry name" value="SMC_N"/>
    <property type="match status" value="1"/>
</dbReference>
<accession>A0A1M7IT76</accession>
<dbReference type="RefSeq" id="WP_073286756.1">
    <property type="nucleotide sequence ID" value="NZ_FRCP01000010.1"/>
</dbReference>
<name>A0A1M7IT76_9FIRM</name>
<dbReference type="CDD" id="cd03242">
    <property type="entry name" value="ABC_RecF"/>
    <property type="match status" value="1"/>
</dbReference>
<dbReference type="InterPro" id="IPR003395">
    <property type="entry name" value="RecF/RecN/SMC_N"/>
</dbReference>
<dbReference type="HAMAP" id="MF_00365">
    <property type="entry name" value="RecF"/>
    <property type="match status" value="1"/>
</dbReference>
<keyword evidence="11 12" id="KW-0742">SOS response</keyword>
<dbReference type="OrthoDB" id="9803889at2"/>
<dbReference type="GO" id="GO:0009432">
    <property type="term" value="P:SOS response"/>
    <property type="evidence" value="ECO:0007669"/>
    <property type="project" value="UniProtKB-UniRule"/>
</dbReference>
<dbReference type="AlphaFoldDB" id="A0A1M7IT76"/>
<dbReference type="EMBL" id="FRCP01000010">
    <property type="protein sequence ID" value="SHM43823.1"/>
    <property type="molecule type" value="Genomic_DNA"/>
</dbReference>
<dbReference type="GO" id="GO:0005737">
    <property type="term" value="C:cytoplasm"/>
    <property type="evidence" value="ECO:0007669"/>
    <property type="project" value="UniProtKB-SubCell"/>
</dbReference>
<dbReference type="PROSITE" id="PS00618">
    <property type="entry name" value="RECF_2"/>
    <property type="match status" value="1"/>
</dbReference>
<keyword evidence="6 12" id="KW-0547">Nucleotide-binding</keyword>
<sequence length="362" mass="42039">MFVKSLELSNFRNYNTLSMNFKNGTNILYGDNAQGKTNILEAVYLAGTTKSHKGSKDKDMIQLNQEESHIRMFIEKNLIVHRIDMHLKKNKPKGVAIDGIPIRKSSELFGLINLVFFSPEDLSIIKNGPSDRRRFIDFELCQLDKLYLSDLTNYNKIINQRNNLLKQIGFKPELMETLSVWDIQLCEFGRRIIKRRTQFILELNEIVYGIHKRLSGGKEELVIKYEPNVLSEDMEAKVEKQREKDVFYKQTSIGPHRDDICFTIKDIDIRKFGSQGQQRTSALSLKLAEIELVRQTIKDEPILLLDDVLSELDRNRQNYLLNSIEGIQTMITCTGLEEFVTNRFHIDKLYRVVEGSVTLENE</sequence>
<keyword evidence="16" id="KW-1185">Reference proteome</keyword>
<evidence type="ECO:0000256" key="12">
    <source>
        <dbReference type="HAMAP-Rule" id="MF_00365"/>
    </source>
</evidence>
<evidence type="ECO:0000256" key="7">
    <source>
        <dbReference type="ARBA" id="ARBA00022763"/>
    </source>
</evidence>
<keyword evidence="9 12" id="KW-0238">DNA-binding</keyword>
<evidence type="ECO:0000256" key="2">
    <source>
        <dbReference type="ARBA" id="ARBA00008016"/>
    </source>
</evidence>
<dbReference type="PANTHER" id="PTHR32182">
    <property type="entry name" value="DNA REPLICATION AND REPAIR PROTEIN RECF"/>
    <property type="match status" value="1"/>
</dbReference>
<dbReference type="GO" id="GO:0003697">
    <property type="term" value="F:single-stranded DNA binding"/>
    <property type="evidence" value="ECO:0007669"/>
    <property type="project" value="UniProtKB-UniRule"/>
</dbReference>
<comment type="function">
    <text evidence="12 13">The RecF protein is involved in DNA metabolism; it is required for DNA replication and normal SOS inducibility. RecF binds preferentially to single-stranded, linear DNA. It also seems to bind ATP.</text>
</comment>
<evidence type="ECO:0000256" key="11">
    <source>
        <dbReference type="ARBA" id="ARBA00023236"/>
    </source>
</evidence>
<keyword evidence="4 12" id="KW-0963">Cytoplasm</keyword>
<dbReference type="NCBIfam" id="TIGR00611">
    <property type="entry name" value="recf"/>
    <property type="match status" value="1"/>
</dbReference>
<dbReference type="GO" id="GO:0000731">
    <property type="term" value="P:DNA synthesis involved in DNA repair"/>
    <property type="evidence" value="ECO:0007669"/>
    <property type="project" value="TreeGrafter"/>
</dbReference>
<keyword evidence="10 12" id="KW-0234">DNA repair</keyword>
<gene>
    <name evidence="12" type="primary">recF</name>
    <name evidence="15" type="ORF">SAMN02746066_01934</name>
</gene>
<evidence type="ECO:0000256" key="1">
    <source>
        <dbReference type="ARBA" id="ARBA00004496"/>
    </source>
</evidence>
<evidence type="ECO:0000259" key="14">
    <source>
        <dbReference type="Pfam" id="PF02463"/>
    </source>
</evidence>
<keyword evidence="7 12" id="KW-0227">DNA damage</keyword>
<dbReference type="Proteomes" id="UP000184038">
    <property type="component" value="Unassembled WGS sequence"/>
</dbReference>
<dbReference type="Gene3D" id="3.40.50.300">
    <property type="entry name" value="P-loop containing nucleotide triphosphate hydrolases"/>
    <property type="match status" value="1"/>
</dbReference>
<evidence type="ECO:0000256" key="13">
    <source>
        <dbReference type="RuleBase" id="RU000578"/>
    </source>
</evidence>
<evidence type="ECO:0000313" key="15">
    <source>
        <dbReference type="EMBL" id="SHM43823.1"/>
    </source>
</evidence>
<comment type="subcellular location">
    <subcellularLocation>
        <location evidence="1 12 13">Cytoplasm</location>
    </subcellularLocation>
</comment>
<organism evidence="15 16">
    <name type="scientific">Anaerosporobacter mobilis DSM 15930</name>
    <dbReference type="NCBI Taxonomy" id="1120996"/>
    <lineage>
        <taxon>Bacteria</taxon>
        <taxon>Bacillati</taxon>
        <taxon>Bacillota</taxon>
        <taxon>Clostridia</taxon>
        <taxon>Lachnospirales</taxon>
        <taxon>Lachnospiraceae</taxon>
        <taxon>Anaerosporobacter</taxon>
    </lineage>
</organism>
<comment type="similarity">
    <text evidence="2 12 13">Belongs to the RecF family.</text>
</comment>
<evidence type="ECO:0000256" key="3">
    <source>
        <dbReference type="ARBA" id="ARBA00020170"/>
    </source>
</evidence>
<dbReference type="GO" id="GO:0005524">
    <property type="term" value="F:ATP binding"/>
    <property type="evidence" value="ECO:0007669"/>
    <property type="project" value="UniProtKB-UniRule"/>
</dbReference>
<reference evidence="15 16" key="1">
    <citation type="submission" date="2016-11" db="EMBL/GenBank/DDBJ databases">
        <authorList>
            <person name="Jaros S."/>
            <person name="Januszkiewicz K."/>
            <person name="Wedrychowicz H."/>
        </authorList>
    </citation>
    <scope>NUCLEOTIDE SEQUENCE [LARGE SCALE GENOMIC DNA]</scope>
    <source>
        <strain evidence="15 16">DSM 15930</strain>
    </source>
</reference>
<dbReference type="InterPro" id="IPR027417">
    <property type="entry name" value="P-loop_NTPase"/>
</dbReference>
<evidence type="ECO:0000313" key="16">
    <source>
        <dbReference type="Proteomes" id="UP000184038"/>
    </source>
</evidence>
<evidence type="ECO:0000256" key="9">
    <source>
        <dbReference type="ARBA" id="ARBA00023125"/>
    </source>
</evidence>
<dbReference type="InterPro" id="IPR001238">
    <property type="entry name" value="DNA-binding_RecF"/>
</dbReference>
<dbReference type="Gene3D" id="1.20.1050.90">
    <property type="entry name" value="RecF/RecN/SMC, N-terminal domain"/>
    <property type="match status" value="1"/>
</dbReference>